<comment type="caution">
    <text evidence="5">The sequence shown here is derived from an EMBL/GenBank/DDBJ whole genome shotgun (WGS) entry which is preliminary data.</text>
</comment>
<dbReference type="Pfam" id="PF07992">
    <property type="entry name" value="Pyr_redox_2"/>
    <property type="match status" value="1"/>
</dbReference>
<dbReference type="PANTHER" id="PTHR43429:SF3">
    <property type="entry name" value="NITRITE REDUCTASE [NAD(P)H]"/>
    <property type="match status" value="1"/>
</dbReference>
<dbReference type="Proteomes" id="UP000179157">
    <property type="component" value="Unassembled WGS sequence"/>
</dbReference>
<dbReference type="EMBL" id="MFGX01000080">
    <property type="protein sequence ID" value="OGF54457.1"/>
    <property type="molecule type" value="Genomic_DNA"/>
</dbReference>
<evidence type="ECO:0000256" key="2">
    <source>
        <dbReference type="ARBA" id="ARBA00022630"/>
    </source>
</evidence>
<accession>A0A1F5UTH8</accession>
<dbReference type="SUPFAM" id="SSF51905">
    <property type="entry name" value="FAD/NAD(P)-binding domain"/>
    <property type="match status" value="2"/>
</dbReference>
<dbReference type="InterPro" id="IPR036188">
    <property type="entry name" value="FAD/NAD-bd_sf"/>
</dbReference>
<evidence type="ECO:0000259" key="4">
    <source>
        <dbReference type="Pfam" id="PF07992"/>
    </source>
</evidence>
<comment type="cofactor">
    <cofactor evidence="1">
        <name>FAD</name>
        <dbReference type="ChEBI" id="CHEBI:57692"/>
    </cofactor>
</comment>
<gene>
    <name evidence="5" type="ORF">A2Z21_00420</name>
</gene>
<protein>
    <recommendedName>
        <fullName evidence="4">FAD/NAD(P)-binding domain-containing protein</fullName>
    </recommendedName>
</protein>
<dbReference type="InterPro" id="IPR023753">
    <property type="entry name" value="FAD/NAD-binding_dom"/>
</dbReference>
<dbReference type="GO" id="GO:0016491">
    <property type="term" value="F:oxidoreductase activity"/>
    <property type="evidence" value="ECO:0007669"/>
    <property type="project" value="InterPro"/>
</dbReference>
<organism evidence="5 6">
    <name type="scientific">Fraserbacteria sp. (strain RBG_16_55_9)</name>
    <dbReference type="NCBI Taxonomy" id="1817864"/>
    <lineage>
        <taxon>Bacteria</taxon>
        <taxon>Candidatus Fraseribacteriota</taxon>
    </lineage>
</organism>
<dbReference type="STRING" id="1817864.A2Z21_00420"/>
<name>A0A1F5UTH8_FRAXR</name>
<keyword evidence="3" id="KW-0274">FAD</keyword>
<dbReference type="PANTHER" id="PTHR43429">
    <property type="entry name" value="PYRIDINE NUCLEOTIDE-DISULFIDE OXIDOREDUCTASE DOMAIN-CONTAINING"/>
    <property type="match status" value="1"/>
</dbReference>
<dbReference type="PRINTS" id="PR00469">
    <property type="entry name" value="PNDRDTASEII"/>
</dbReference>
<keyword evidence="2" id="KW-0285">Flavoprotein</keyword>
<feature type="domain" description="FAD/NAD(P)-binding" evidence="4">
    <location>
        <begin position="2"/>
        <end position="298"/>
    </location>
</feature>
<evidence type="ECO:0000256" key="1">
    <source>
        <dbReference type="ARBA" id="ARBA00001974"/>
    </source>
</evidence>
<dbReference type="Gene3D" id="3.30.390.30">
    <property type="match status" value="1"/>
</dbReference>
<evidence type="ECO:0000313" key="5">
    <source>
        <dbReference type="EMBL" id="OGF54457.1"/>
    </source>
</evidence>
<sequence>MRHVIIGASAAGITAAETIRKLDSACAIVMISDEENPLYSRPLISYYLAGELSEADLSYRPPNFFESNQIDTRLGVRVVRLDTRVARILLSTGKSLTYDKLLITTGAAPKFPPIDGIQKKGVFGFRTLKDAQGILRELPHVRQAVVLGGGLVGLKAACGLAARQGVEVTVAADSPRILSQMMSEGAATVYEDLFEERGIHVRTRVTAQEILGGECVEGVRFADGTRLDCQLIVMGKGVEANLELIEGTDIQYEHGILVNERCCTNIENIYAAGDVAQTMDVVRGEKWTNALWPCAVEQGRIAGSNMTGQVMRYQGSMAMNSVQFLDLPVISAGLAGLREKNYEEEIIQRPSRWVYRRVLLTEGRIVGFVLVGEIERAGLIRLLMSKRVDVSTLKDSLFDRNFNFAKVLPLVLDQPERFSEPEYQELRDAIQVALRQ</sequence>
<dbReference type="Gene3D" id="3.50.50.60">
    <property type="entry name" value="FAD/NAD(P)-binding domain"/>
    <property type="match status" value="2"/>
</dbReference>
<proteinExistence type="predicted"/>
<dbReference type="InterPro" id="IPR016156">
    <property type="entry name" value="FAD/NAD-linked_Rdtase_dimer_sf"/>
</dbReference>
<evidence type="ECO:0000256" key="3">
    <source>
        <dbReference type="ARBA" id="ARBA00022827"/>
    </source>
</evidence>
<dbReference type="InterPro" id="IPR050260">
    <property type="entry name" value="FAD-bd_OxRdtase"/>
</dbReference>
<dbReference type="AlphaFoldDB" id="A0A1F5UTH8"/>
<evidence type="ECO:0000313" key="6">
    <source>
        <dbReference type="Proteomes" id="UP000179157"/>
    </source>
</evidence>
<dbReference type="PRINTS" id="PR00368">
    <property type="entry name" value="FADPNR"/>
</dbReference>
<reference evidence="5 6" key="1">
    <citation type="journal article" date="2016" name="Nat. Commun.">
        <title>Thousands of microbial genomes shed light on interconnected biogeochemical processes in an aquifer system.</title>
        <authorList>
            <person name="Anantharaman K."/>
            <person name="Brown C.T."/>
            <person name="Hug L.A."/>
            <person name="Sharon I."/>
            <person name="Castelle C.J."/>
            <person name="Probst A.J."/>
            <person name="Thomas B.C."/>
            <person name="Singh A."/>
            <person name="Wilkins M.J."/>
            <person name="Karaoz U."/>
            <person name="Brodie E.L."/>
            <person name="Williams K.H."/>
            <person name="Hubbard S.S."/>
            <person name="Banfield J.F."/>
        </authorList>
    </citation>
    <scope>NUCLEOTIDE SEQUENCE [LARGE SCALE GENOMIC DNA]</scope>
    <source>
        <strain evidence="6">RBG_16_55_9</strain>
    </source>
</reference>